<evidence type="ECO:0000313" key="4">
    <source>
        <dbReference type="EMBL" id="MBK5926088.1"/>
    </source>
</evidence>
<keyword evidence="5" id="KW-1185">Reference proteome</keyword>
<evidence type="ECO:0000256" key="1">
    <source>
        <dbReference type="ARBA" id="ARBA00010702"/>
    </source>
</evidence>
<reference evidence="4" key="1">
    <citation type="submission" date="2017-05" db="EMBL/GenBank/DDBJ databases">
        <authorList>
            <person name="Imhoff J.F."/>
            <person name="Rahn T."/>
            <person name="Kuenzel S."/>
            <person name="Neulinger S.C."/>
        </authorList>
    </citation>
    <scope>NUCLEOTIDE SEQUENCE</scope>
    <source>
        <strain evidence="4">LMG 28126</strain>
    </source>
</reference>
<dbReference type="InterPro" id="IPR050792">
    <property type="entry name" value="ADP-ribosylglycohydrolase"/>
</dbReference>
<comment type="similarity">
    <text evidence="1">Belongs to the ADP-ribosylglycohydrolase family.</text>
</comment>
<dbReference type="Proteomes" id="UP000706333">
    <property type="component" value="Unassembled WGS sequence"/>
</dbReference>
<keyword evidence="3" id="KW-0479">Metal-binding</keyword>
<proteinExistence type="inferred from homology"/>
<dbReference type="InterPro" id="IPR005502">
    <property type="entry name" value="Ribosyl_crysJ1"/>
</dbReference>
<dbReference type="InterPro" id="IPR036705">
    <property type="entry name" value="Ribosyl_crysJ1_sf"/>
</dbReference>
<evidence type="ECO:0000313" key="5">
    <source>
        <dbReference type="Proteomes" id="UP000706333"/>
    </source>
</evidence>
<dbReference type="Gene3D" id="1.10.4080.10">
    <property type="entry name" value="ADP-ribosylation/Crystallin J1"/>
    <property type="match status" value="1"/>
</dbReference>
<dbReference type="Pfam" id="PF03747">
    <property type="entry name" value="ADP_ribosyl_GH"/>
    <property type="match status" value="1"/>
</dbReference>
<accession>A0A934TJB6</accession>
<keyword evidence="3" id="KW-0460">Magnesium</keyword>
<feature type="binding site" evidence="3">
    <location>
        <position position="45"/>
    </location>
    <ligand>
        <name>Mg(2+)</name>
        <dbReference type="ChEBI" id="CHEBI:18420"/>
        <label>1</label>
    </ligand>
</feature>
<comment type="cofactor">
    <cofactor evidence="3">
        <name>Mg(2+)</name>
        <dbReference type="ChEBI" id="CHEBI:18420"/>
    </cofactor>
    <text evidence="3">Binds 2 magnesium ions per subunit.</text>
</comment>
<comment type="caution">
    <text evidence="4">The sequence shown here is derived from an EMBL/GenBank/DDBJ whole genome shotgun (WGS) entry which is preliminary data.</text>
</comment>
<dbReference type="AlphaFoldDB" id="A0A934TJB6"/>
<evidence type="ECO:0000256" key="2">
    <source>
        <dbReference type="ARBA" id="ARBA00022801"/>
    </source>
</evidence>
<dbReference type="EMBL" id="NHSD01000096">
    <property type="protein sequence ID" value="MBK5926088.1"/>
    <property type="molecule type" value="Genomic_DNA"/>
</dbReference>
<feature type="binding site" evidence="3">
    <location>
        <position position="42"/>
    </location>
    <ligand>
        <name>Mg(2+)</name>
        <dbReference type="ChEBI" id="CHEBI:18420"/>
        <label>1</label>
    </ligand>
</feature>
<dbReference type="PANTHER" id="PTHR16222">
    <property type="entry name" value="ADP-RIBOSYLGLYCOHYDROLASE"/>
    <property type="match status" value="1"/>
</dbReference>
<dbReference type="RefSeq" id="WP_274609741.1">
    <property type="nucleotide sequence ID" value="NZ_NHSD01000096.1"/>
</dbReference>
<organism evidence="4 5">
    <name type="scientific">Rhodobaculum claviforme</name>
    <dbReference type="NCBI Taxonomy" id="1549854"/>
    <lineage>
        <taxon>Bacteria</taxon>
        <taxon>Pseudomonadati</taxon>
        <taxon>Pseudomonadota</taxon>
        <taxon>Alphaproteobacteria</taxon>
        <taxon>Rhodobacterales</taxon>
        <taxon>Paracoccaceae</taxon>
        <taxon>Rhodobaculum</taxon>
    </lineage>
</organism>
<evidence type="ECO:0008006" key="6">
    <source>
        <dbReference type="Google" id="ProtNLM"/>
    </source>
</evidence>
<dbReference type="GO" id="GO:0046872">
    <property type="term" value="F:metal ion binding"/>
    <property type="evidence" value="ECO:0007669"/>
    <property type="project" value="UniProtKB-KW"/>
</dbReference>
<reference evidence="4" key="2">
    <citation type="journal article" date="2020" name="Microorganisms">
        <title>Osmotic Adaptation and Compatible Solute Biosynthesis of Phototrophic Bacteria as Revealed from Genome Analyses.</title>
        <authorList>
            <person name="Imhoff J.F."/>
            <person name="Rahn T."/>
            <person name="Kunzel S."/>
            <person name="Keller A."/>
            <person name="Neulinger S.C."/>
        </authorList>
    </citation>
    <scope>NUCLEOTIDE SEQUENCE</scope>
    <source>
        <strain evidence="4">LMG 28126</strain>
    </source>
</reference>
<sequence length="108" mass="11141">MRAATGPTRAWVLIALADAFHRLHQRQELGEALVEAVSPGGDTDTNAAIAGALPGAAHGRGAIPAHWRRAVLSCRAVPARDGHHPRPCTCRPDDALDLAGALLAAGMG</sequence>
<protein>
    <recommendedName>
        <fullName evidence="6">ADP-ribosylglycohydrolase</fullName>
    </recommendedName>
</protein>
<dbReference type="SUPFAM" id="SSF101478">
    <property type="entry name" value="ADP-ribosylglycohydrolase"/>
    <property type="match status" value="1"/>
</dbReference>
<keyword evidence="2" id="KW-0378">Hydrolase</keyword>
<dbReference type="PANTHER" id="PTHR16222:SF24">
    <property type="entry name" value="ADP-RIBOSYLHYDROLASE ARH3"/>
    <property type="match status" value="1"/>
</dbReference>
<feature type="binding site" evidence="3">
    <location>
        <position position="44"/>
    </location>
    <ligand>
        <name>Mg(2+)</name>
        <dbReference type="ChEBI" id="CHEBI:18420"/>
        <label>1</label>
    </ligand>
</feature>
<evidence type="ECO:0000256" key="3">
    <source>
        <dbReference type="PIRSR" id="PIRSR605502-1"/>
    </source>
</evidence>
<dbReference type="GO" id="GO:0016787">
    <property type="term" value="F:hydrolase activity"/>
    <property type="evidence" value="ECO:0007669"/>
    <property type="project" value="UniProtKB-KW"/>
</dbReference>
<name>A0A934TJB6_9RHOB</name>
<gene>
    <name evidence="4" type="ORF">CCR87_01735</name>
</gene>